<evidence type="ECO:0000256" key="3">
    <source>
        <dbReference type="ARBA" id="ARBA00022692"/>
    </source>
</evidence>
<dbReference type="InterPro" id="IPR011701">
    <property type="entry name" value="MFS"/>
</dbReference>
<evidence type="ECO:0000259" key="8">
    <source>
        <dbReference type="PROSITE" id="PS50850"/>
    </source>
</evidence>
<feature type="transmembrane region" description="Helical" evidence="7">
    <location>
        <begin position="186"/>
        <end position="207"/>
    </location>
</feature>
<name>A0A5B1M2V2_9ACTN</name>
<feature type="transmembrane region" description="Helical" evidence="7">
    <location>
        <begin position="154"/>
        <end position="174"/>
    </location>
</feature>
<keyword evidence="5 7" id="KW-0472">Membrane</keyword>
<sequence>MTAEVTTGAGGAGGPTWAEPTVPTRRPALAILALAVGGFTIGTTEFMTMGVLPEIADGVDVSVPSAGHVISAYALGVVIGVPVLAFFGAALPRRAMLVGLMVAYGAFNLMSAAAPDYHVLAAARFLDGLPHGAYFGVASLVAASLVPPARRGRAVASVMLGLSVANVVGVPFATFLGQQVGWRSTYVLAAALALATAGLVLAVVPSVPGDPETSGRKEAREFFGSLQVWLTMAVGAIGFGGMFAVYSYIAKTVTVTGGLERGTVPIFVLALGLGMVAGTWVAGELAAWSVYRSLLLSSATGVLVLLVYFVAAPGGWALLPVAFVVTATGSVLVVNLQLRLMDVAGGAVTLGAAMNHASLNVANALGAWLGGVVIAAGWGYRAPALVGAGLALLGLLILLVSAVVHRRGTALPAAG</sequence>
<dbReference type="Pfam" id="PF07690">
    <property type="entry name" value="MFS_1"/>
    <property type="match status" value="1"/>
</dbReference>
<dbReference type="AlphaFoldDB" id="A0A5B1M2V2"/>
<keyword evidence="4 7" id="KW-1133">Transmembrane helix</keyword>
<feature type="transmembrane region" description="Helical" evidence="7">
    <location>
        <begin position="72"/>
        <end position="91"/>
    </location>
</feature>
<dbReference type="GO" id="GO:0022857">
    <property type="term" value="F:transmembrane transporter activity"/>
    <property type="evidence" value="ECO:0007669"/>
    <property type="project" value="InterPro"/>
</dbReference>
<dbReference type="EMBL" id="VUJW01000003">
    <property type="protein sequence ID" value="KAA1427242.1"/>
    <property type="molecule type" value="Genomic_DNA"/>
</dbReference>
<dbReference type="InterPro" id="IPR020846">
    <property type="entry name" value="MFS_dom"/>
</dbReference>
<reference evidence="9 10" key="2">
    <citation type="submission" date="2019-09" db="EMBL/GenBank/DDBJ databases">
        <authorList>
            <person name="Jin C."/>
        </authorList>
    </citation>
    <scope>NUCLEOTIDE SEQUENCE [LARGE SCALE GENOMIC DNA]</scope>
    <source>
        <strain evidence="9 10">BN140041</strain>
    </source>
</reference>
<dbReference type="InterPro" id="IPR050189">
    <property type="entry name" value="MFS_Efflux_Transporters"/>
</dbReference>
<dbReference type="GO" id="GO:0005886">
    <property type="term" value="C:plasma membrane"/>
    <property type="evidence" value="ECO:0007669"/>
    <property type="project" value="UniProtKB-SubCell"/>
</dbReference>
<evidence type="ECO:0000256" key="4">
    <source>
        <dbReference type="ARBA" id="ARBA00022989"/>
    </source>
</evidence>
<feature type="transmembrane region" description="Helical" evidence="7">
    <location>
        <begin position="384"/>
        <end position="404"/>
    </location>
</feature>
<evidence type="ECO:0000256" key="1">
    <source>
        <dbReference type="ARBA" id="ARBA00004651"/>
    </source>
</evidence>
<evidence type="ECO:0000256" key="7">
    <source>
        <dbReference type="SAM" id="Phobius"/>
    </source>
</evidence>
<reference evidence="9 10" key="1">
    <citation type="submission" date="2019-09" db="EMBL/GenBank/DDBJ databases">
        <title>Nocardioides panacisoli sp. nov., isolated from the soil of a ginseng field.</title>
        <authorList>
            <person name="Cho C."/>
        </authorList>
    </citation>
    <scope>NUCLEOTIDE SEQUENCE [LARGE SCALE GENOMIC DNA]</scope>
    <source>
        <strain evidence="9 10">BN140041</strain>
    </source>
</reference>
<feature type="transmembrane region" description="Helical" evidence="7">
    <location>
        <begin position="357"/>
        <end position="378"/>
    </location>
</feature>
<dbReference type="PANTHER" id="PTHR43124">
    <property type="entry name" value="PURINE EFFLUX PUMP PBUE"/>
    <property type="match status" value="1"/>
</dbReference>
<dbReference type="InterPro" id="IPR036259">
    <property type="entry name" value="MFS_trans_sf"/>
</dbReference>
<organism evidence="9 10">
    <name type="scientific">Nocardioides antri</name>
    <dbReference type="NCBI Taxonomy" id="2607659"/>
    <lineage>
        <taxon>Bacteria</taxon>
        <taxon>Bacillati</taxon>
        <taxon>Actinomycetota</taxon>
        <taxon>Actinomycetes</taxon>
        <taxon>Propionibacteriales</taxon>
        <taxon>Nocardioidaceae</taxon>
        <taxon>Nocardioides</taxon>
    </lineage>
</organism>
<gene>
    <name evidence="9" type="ORF">F0U47_07000</name>
</gene>
<protein>
    <submittedName>
        <fullName evidence="9">MFS transporter</fullName>
    </submittedName>
</protein>
<feature type="transmembrane region" description="Helical" evidence="7">
    <location>
        <begin position="228"/>
        <end position="250"/>
    </location>
</feature>
<dbReference type="CDD" id="cd17324">
    <property type="entry name" value="MFS_NepI_like"/>
    <property type="match status" value="1"/>
</dbReference>
<accession>A0A5B1M2V2</accession>
<evidence type="ECO:0000256" key="6">
    <source>
        <dbReference type="SAM" id="MobiDB-lite"/>
    </source>
</evidence>
<dbReference type="SUPFAM" id="SSF103473">
    <property type="entry name" value="MFS general substrate transporter"/>
    <property type="match status" value="1"/>
</dbReference>
<feature type="transmembrane region" description="Helical" evidence="7">
    <location>
        <begin position="294"/>
        <end position="311"/>
    </location>
</feature>
<evidence type="ECO:0000256" key="2">
    <source>
        <dbReference type="ARBA" id="ARBA00022475"/>
    </source>
</evidence>
<dbReference type="PANTHER" id="PTHR43124:SF3">
    <property type="entry name" value="CHLORAMPHENICOL EFFLUX PUMP RV0191"/>
    <property type="match status" value="1"/>
</dbReference>
<comment type="caution">
    <text evidence="9">The sequence shown here is derived from an EMBL/GenBank/DDBJ whole genome shotgun (WGS) entry which is preliminary data.</text>
</comment>
<feature type="transmembrane region" description="Helical" evidence="7">
    <location>
        <begin position="129"/>
        <end position="147"/>
    </location>
</feature>
<feature type="transmembrane region" description="Helical" evidence="7">
    <location>
        <begin position="29"/>
        <end position="52"/>
    </location>
</feature>
<proteinExistence type="predicted"/>
<evidence type="ECO:0000256" key="5">
    <source>
        <dbReference type="ARBA" id="ARBA00023136"/>
    </source>
</evidence>
<feature type="transmembrane region" description="Helical" evidence="7">
    <location>
        <begin position="98"/>
        <end position="117"/>
    </location>
</feature>
<dbReference type="RefSeq" id="WP_149749610.1">
    <property type="nucleotide sequence ID" value="NZ_VUJW01000003.1"/>
</dbReference>
<feature type="transmembrane region" description="Helical" evidence="7">
    <location>
        <begin position="262"/>
        <end position="282"/>
    </location>
</feature>
<evidence type="ECO:0000313" key="10">
    <source>
        <dbReference type="Proteomes" id="UP000324351"/>
    </source>
</evidence>
<keyword evidence="2" id="KW-1003">Cell membrane</keyword>
<evidence type="ECO:0000313" key="9">
    <source>
        <dbReference type="EMBL" id="KAA1427242.1"/>
    </source>
</evidence>
<keyword evidence="3 7" id="KW-0812">Transmembrane</keyword>
<comment type="subcellular location">
    <subcellularLocation>
        <location evidence="1">Cell membrane</location>
        <topology evidence="1">Multi-pass membrane protein</topology>
    </subcellularLocation>
</comment>
<feature type="region of interest" description="Disordered" evidence="6">
    <location>
        <begin position="1"/>
        <end position="20"/>
    </location>
</feature>
<dbReference type="Gene3D" id="1.20.1250.20">
    <property type="entry name" value="MFS general substrate transporter like domains"/>
    <property type="match status" value="1"/>
</dbReference>
<feature type="transmembrane region" description="Helical" evidence="7">
    <location>
        <begin position="317"/>
        <end position="336"/>
    </location>
</feature>
<feature type="domain" description="Major facilitator superfamily (MFS) profile" evidence="8">
    <location>
        <begin position="30"/>
        <end position="406"/>
    </location>
</feature>
<dbReference type="PROSITE" id="PS50850">
    <property type="entry name" value="MFS"/>
    <property type="match status" value="1"/>
</dbReference>
<keyword evidence="10" id="KW-1185">Reference proteome</keyword>
<dbReference type="Proteomes" id="UP000324351">
    <property type="component" value="Unassembled WGS sequence"/>
</dbReference>